<evidence type="ECO:0000313" key="2">
    <source>
        <dbReference type="Proteomes" id="UP000799755"/>
    </source>
</evidence>
<dbReference type="Proteomes" id="UP000799755">
    <property type="component" value="Unassembled WGS sequence"/>
</dbReference>
<name>A0ACB6QHY3_9PLEO</name>
<evidence type="ECO:0000313" key="1">
    <source>
        <dbReference type="EMBL" id="KAF2466578.1"/>
    </source>
</evidence>
<gene>
    <name evidence="1" type="ORF">BDR25DRAFT_76387</name>
</gene>
<sequence length="266" mass="29094">MARVTTFRGHHWPKWSTLTCLTIHLTSYIGLTAVSCLDPVFWVNPFGNGSYDGNNNIPLKVVSITGLVFCVLFLCIYLRISRYLVPQAVALISFALAVAWIALMSYNSQALKDMQMGSGYSFTTIIDDGADLQKFLAAYCMMTFVVVSSVDLILLAVYVLLHSENSTSALQLSSMGENKARTPPNDQVAWSSTLPEARDSPTQYPFTAQELAGQPTQRTALPTSATTTRAENFHNLAELEAGVSANVRKPSARQLVIDGVVFQAVE</sequence>
<comment type="caution">
    <text evidence="1">The sequence shown here is derived from an EMBL/GenBank/DDBJ whole genome shotgun (WGS) entry which is preliminary data.</text>
</comment>
<protein>
    <submittedName>
        <fullName evidence="1">Uncharacterized protein</fullName>
    </submittedName>
</protein>
<accession>A0ACB6QHY3</accession>
<organism evidence="1 2">
    <name type="scientific">Lindgomyces ingoldianus</name>
    <dbReference type="NCBI Taxonomy" id="673940"/>
    <lineage>
        <taxon>Eukaryota</taxon>
        <taxon>Fungi</taxon>
        <taxon>Dikarya</taxon>
        <taxon>Ascomycota</taxon>
        <taxon>Pezizomycotina</taxon>
        <taxon>Dothideomycetes</taxon>
        <taxon>Pleosporomycetidae</taxon>
        <taxon>Pleosporales</taxon>
        <taxon>Lindgomycetaceae</taxon>
        <taxon>Lindgomyces</taxon>
    </lineage>
</organism>
<reference evidence="1" key="1">
    <citation type="journal article" date="2020" name="Stud. Mycol.">
        <title>101 Dothideomycetes genomes: a test case for predicting lifestyles and emergence of pathogens.</title>
        <authorList>
            <person name="Haridas S."/>
            <person name="Albert R."/>
            <person name="Binder M."/>
            <person name="Bloem J."/>
            <person name="Labutti K."/>
            <person name="Salamov A."/>
            <person name="Andreopoulos B."/>
            <person name="Baker S."/>
            <person name="Barry K."/>
            <person name="Bills G."/>
            <person name="Bluhm B."/>
            <person name="Cannon C."/>
            <person name="Castanera R."/>
            <person name="Culley D."/>
            <person name="Daum C."/>
            <person name="Ezra D."/>
            <person name="Gonzalez J."/>
            <person name="Henrissat B."/>
            <person name="Kuo A."/>
            <person name="Liang C."/>
            <person name="Lipzen A."/>
            <person name="Lutzoni F."/>
            <person name="Magnuson J."/>
            <person name="Mondo S."/>
            <person name="Nolan M."/>
            <person name="Ohm R."/>
            <person name="Pangilinan J."/>
            <person name="Park H.-J."/>
            <person name="Ramirez L."/>
            <person name="Alfaro M."/>
            <person name="Sun H."/>
            <person name="Tritt A."/>
            <person name="Yoshinaga Y."/>
            <person name="Zwiers L.-H."/>
            <person name="Turgeon B."/>
            <person name="Goodwin S."/>
            <person name="Spatafora J."/>
            <person name="Crous P."/>
            <person name="Grigoriev I."/>
        </authorList>
    </citation>
    <scope>NUCLEOTIDE SEQUENCE</scope>
    <source>
        <strain evidence="1">ATCC 200398</strain>
    </source>
</reference>
<keyword evidence="2" id="KW-1185">Reference proteome</keyword>
<proteinExistence type="predicted"/>
<dbReference type="EMBL" id="MU003524">
    <property type="protein sequence ID" value="KAF2466578.1"/>
    <property type="molecule type" value="Genomic_DNA"/>
</dbReference>